<protein>
    <submittedName>
        <fullName evidence="2">Uncharacterized protein</fullName>
    </submittedName>
</protein>
<keyword evidence="1" id="KW-0732">Signal</keyword>
<evidence type="ECO:0000313" key="3">
    <source>
        <dbReference type="Proteomes" id="UP000236753"/>
    </source>
</evidence>
<organism evidence="2 3">
    <name type="scientific">Nitrosomonas ureae</name>
    <dbReference type="NCBI Taxonomy" id="44577"/>
    <lineage>
        <taxon>Bacteria</taxon>
        <taxon>Pseudomonadati</taxon>
        <taxon>Pseudomonadota</taxon>
        <taxon>Betaproteobacteria</taxon>
        <taxon>Nitrosomonadales</taxon>
        <taxon>Nitrosomonadaceae</taxon>
        <taxon>Nitrosomonas</taxon>
    </lineage>
</organism>
<dbReference type="OrthoDB" id="8548119at2"/>
<dbReference type="RefSeq" id="WP_103966064.1">
    <property type="nucleotide sequence ID" value="NZ_FNUX01000007.1"/>
</dbReference>
<feature type="signal peptide" evidence="1">
    <location>
        <begin position="1"/>
        <end position="24"/>
    </location>
</feature>
<gene>
    <name evidence="2" type="ORF">SAMN05216334_1071</name>
</gene>
<evidence type="ECO:0000256" key="1">
    <source>
        <dbReference type="SAM" id="SignalP"/>
    </source>
</evidence>
<accession>A0A1H5U7U1</accession>
<proteinExistence type="predicted"/>
<name>A0A1H5U7U1_9PROT</name>
<evidence type="ECO:0000313" key="2">
    <source>
        <dbReference type="EMBL" id="SEF71090.1"/>
    </source>
</evidence>
<dbReference type="AlphaFoldDB" id="A0A1H5U7U1"/>
<feature type="chain" id="PRO_5009285832" evidence="1">
    <location>
        <begin position="25"/>
        <end position="171"/>
    </location>
</feature>
<sequence>MKKIILTMSCAISLLIANIQSIMAETIAVEGNSIFILDNSVAGSQLVVRNLNDGTLNSCLADSGLNLLGLNIDTTATDVIIKKGTAVVTTLNTVSQITDVKLVDVKNCPIIYTTDISECYAAVQGDKLIVPCLKYGDDIISVVLGRRGNSMNYEYESSKPGKDHKQDSDED</sequence>
<reference evidence="2 3" key="1">
    <citation type="submission" date="2016-10" db="EMBL/GenBank/DDBJ databases">
        <authorList>
            <person name="de Groot N.N."/>
        </authorList>
    </citation>
    <scope>NUCLEOTIDE SEQUENCE [LARGE SCALE GENOMIC DNA]</scope>
    <source>
        <strain evidence="2 3">Nm13</strain>
    </source>
</reference>
<dbReference type="Proteomes" id="UP000236753">
    <property type="component" value="Unassembled WGS sequence"/>
</dbReference>
<dbReference type="EMBL" id="FNUX01000007">
    <property type="protein sequence ID" value="SEF71090.1"/>
    <property type="molecule type" value="Genomic_DNA"/>
</dbReference>